<reference evidence="1" key="1">
    <citation type="submission" date="2015-07" db="EMBL/GenBank/DDBJ databases">
        <title>MeaNS - Measles Nucleotide Surveillance Program.</title>
        <authorList>
            <person name="Tran T."/>
            <person name="Druce J."/>
        </authorList>
    </citation>
    <scope>NUCLEOTIDE SEQUENCE</scope>
    <source>
        <strain evidence="1">UCB-OBI-ISO-001</strain>
        <tissue evidence="1">Gonad</tissue>
    </source>
</reference>
<gene>
    <name evidence="1" type="ORF">OCBIM_22030966mg</name>
</gene>
<protein>
    <submittedName>
        <fullName evidence="1">Uncharacterized protein</fullName>
    </submittedName>
</protein>
<dbReference type="PANTHER" id="PTHR45913:SF19">
    <property type="entry name" value="LOW QUALITY PROTEIN: ZINC FINGER BED DOMAIN-CONTAINING PROTEIN 5-LIKE"/>
    <property type="match status" value="1"/>
</dbReference>
<dbReference type="PANTHER" id="PTHR45913">
    <property type="entry name" value="EPM2A-INTERACTING PROTEIN 1"/>
    <property type="match status" value="1"/>
</dbReference>
<dbReference type="STRING" id="37653.A0A0L8I837"/>
<accession>A0A0L8I837</accession>
<evidence type="ECO:0000313" key="1">
    <source>
        <dbReference type="EMBL" id="KOF97185.1"/>
    </source>
</evidence>
<organism evidence="1">
    <name type="scientific">Octopus bimaculoides</name>
    <name type="common">California two-spotted octopus</name>
    <dbReference type="NCBI Taxonomy" id="37653"/>
    <lineage>
        <taxon>Eukaryota</taxon>
        <taxon>Metazoa</taxon>
        <taxon>Spiralia</taxon>
        <taxon>Lophotrochozoa</taxon>
        <taxon>Mollusca</taxon>
        <taxon>Cephalopoda</taxon>
        <taxon>Coleoidea</taxon>
        <taxon>Octopodiformes</taxon>
        <taxon>Octopoda</taxon>
        <taxon>Incirrata</taxon>
        <taxon>Octopodidae</taxon>
        <taxon>Octopus</taxon>
    </lineage>
</organism>
<proteinExistence type="predicted"/>
<dbReference type="AlphaFoldDB" id="A0A0L8I837"/>
<name>A0A0L8I837_OCTBM</name>
<dbReference type="OrthoDB" id="1101576at2759"/>
<sequence length="342" mass="39039">MKTIVCANEISNVSLLLSKLSKHFKTNYPHLQDNSTNYFKTLSERRTKVASSFINEMTVSEKAQITPYQVSELIAESMIPHTIGKSLISPVCKKVISTMLGNQAANEISKIPLSNDTVHRRNLEMSSDIEKNVCSNKFKYSPFALQVDESTDITNKAQLLAFIRFIHEDQIVNQFLFCKELIATTKGQGVINILNTYFDNWQLSWKLCVGICTDGAPSVVLMAKTLEELKEVLDQVVQMVNFIKTRPVKSCIFEVLYRNGYPTKTAAFTGKVLTHVHELRNELLAFFEEMKQSNICDFLRSEFWIARLQFLADIFQQRSILNTSLKGKEENILTSTYKMKAF</sequence>
<dbReference type="EMBL" id="KQ416379">
    <property type="protein sequence ID" value="KOF97185.1"/>
    <property type="molecule type" value="Genomic_DNA"/>
</dbReference>